<feature type="transmembrane region" description="Helical" evidence="2">
    <location>
        <begin position="212"/>
        <end position="230"/>
    </location>
</feature>
<feature type="transmembrane region" description="Helical" evidence="2">
    <location>
        <begin position="28"/>
        <end position="48"/>
    </location>
</feature>
<dbReference type="Pfam" id="PF07907">
    <property type="entry name" value="YibE_F"/>
    <property type="match status" value="1"/>
</dbReference>
<dbReference type="Proteomes" id="UP001555826">
    <property type="component" value="Unassembled WGS sequence"/>
</dbReference>
<proteinExistence type="predicted"/>
<evidence type="ECO:0000256" key="1">
    <source>
        <dbReference type="SAM" id="MobiDB-lite"/>
    </source>
</evidence>
<feature type="transmembrane region" description="Helical" evidence="2">
    <location>
        <begin position="186"/>
        <end position="206"/>
    </location>
</feature>
<evidence type="ECO:0000313" key="4">
    <source>
        <dbReference type="Proteomes" id="UP001555826"/>
    </source>
</evidence>
<keyword evidence="2" id="KW-0812">Transmembrane</keyword>
<feature type="region of interest" description="Disordered" evidence="1">
    <location>
        <begin position="1"/>
        <end position="21"/>
    </location>
</feature>
<keyword evidence="2" id="KW-1133">Transmembrane helix</keyword>
<dbReference type="EMBL" id="JBFNQN010000004">
    <property type="protein sequence ID" value="MEW9264460.1"/>
    <property type="molecule type" value="Genomic_DNA"/>
</dbReference>
<feature type="transmembrane region" description="Helical" evidence="2">
    <location>
        <begin position="162"/>
        <end position="179"/>
    </location>
</feature>
<sequence length="418" mass="42423">MGAHGHGHGHGGTADDTLEPLPRRTRRALTAVVLVVLAVAVAGVLATWPHDVPSASTTYVGAQTVRGDVTGTRMLTCRGELAEERLPDGTLPETVECPQATVRVDGTEQDATQDVGQDVTVTVPAAVFHGGLSAGDRVVLTRYPGEAGGAATYAWEDVDRRVPLLVVVAVFVVLTVAVGRRRGLAALAGLAVGGAAIAFHVVPALLTQENAVVVGLSSAVAVMGVVLYLTHGFSTRTTVAYLGTVAGLLVTAGAAVLAVDASHLTGLSEESAYTVTVLTGAVDLRGVVLAGTLVAALGLLNDVTITQAAAVWEVRAARGGGFRELFAAGMRVGRDHLASTVYTVTFAYAGAAMPSLLLIELYEQPLGQVVSSAAIAEELVRSAVGGIALALTVPLTTALAAALVLRSRPASAAPGSGT</sequence>
<feature type="transmembrane region" description="Helical" evidence="2">
    <location>
        <begin position="271"/>
        <end position="300"/>
    </location>
</feature>
<dbReference type="InterPro" id="IPR012507">
    <property type="entry name" value="YibE_F"/>
</dbReference>
<protein>
    <submittedName>
        <fullName evidence="3">YibE/F family protein</fullName>
    </submittedName>
</protein>
<evidence type="ECO:0000313" key="3">
    <source>
        <dbReference type="EMBL" id="MEW9264460.1"/>
    </source>
</evidence>
<feature type="transmembrane region" description="Helical" evidence="2">
    <location>
        <begin position="379"/>
        <end position="405"/>
    </location>
</feature>
<dbReference type="PANTHER" id="PTHR41771">
    <property type="entry name" value="MEMBRANE PROTEIN-RELATED"/>
    <property type="match status" value="1"/>
</dbReference>
<comment type="caution">
    <text evidence="3">The sequence shown here is derived from an EMBL/GenBank/DDBJ whole genome shotgun (WGS) entry which is preliminary data.</text>
</comment>
<keyword evidence="4" id="KW-1185">Reference proteome</keyword>
<feature type="transmembrane region" description="Helical" evidence="2">
    <location>
        <begin position="340"/>
        <end position="359"/>
    </location>
</feature>
<dbReference type="RefSeq" id="WP_367637177.1">
    <property type="nucleotide sequence ID" value="NZ_JBFNQN010000004.1"/>
</dbReference>
<gene>
    <name evidence="3" type="ORF">AB1207_06850</name>
</gene>
<dbReference type="PANTHER" id="PTHR41771:SF1">
    <property type="entry name" value="MEMBRANE PROTEIN"/>
    <property type="match status" value="1"/>
</dbReference>
<name>A0ABV3P4H6_9ACTN</name>
<organism evidence="3 4">
    <name type="scientific">Kineococcus endophyticus</name>
    <dbReference type="NCBI Taxonomy" id="1181883"/>
    <lineage>
        <taxon>Bacteria</taxon>
        <taxon>Bacillati</taxon>
        <taxon>Actinomycetota</taxon>
        <taxon>Actinomycetes</taxon>
        <taxon>Kineosporiales</taxon>
        <taxon>Kineosporiaceae</taxon>
        <taxon>Kineococcus</taxon>
    </lineage>
</organism>
<keyword evidence="2" id="KW-0472">Membrane</keyword>
<evidence type="ECO:0000256" key="2">
    <source>
        <dbReference type="SAM" id="Phobius"/>
    </source>
</evidence>
<accession>A0ABV3P4H6</accession>
<feature type="transmembrane region" description="Helical" evidence="2">
    <location>
        <begin position="239"/>
        <end position="259"/>
    </location>
</feature>
<reference evidence="3 4" key="1">
    <citation type="submission" date="2024-07" db="EMBL/GenBank/DDBJ databases">
        <authorList>
            <person name="Thanompreechachai J."/>
            <person name="Duangmal K."/>
        </authorList>
    </citation>
    <scope>NUCLEOTIDE SEQUENCE [LARGE SCALE GENOMIC DNA]</scope>
    <source>
        <strain evidence="3 4">KCTC 19886</strain>
    </source>
</reference>